<dbReference type="Gene3D" id="2.60.40.1120">
    <property type="entry name" value="Carboxypeptidase-like, regulatory domain"/>
    <property type="match status" value="1"/>
</dbReference>
<evidence type="ECO:0000313" key="2">
    <source>
        <dbReference type="Proteomes" id="UP000184522"/>
    </source>
</evidence>
<sequence length="136" mass="14883">MKSQTLQHKNAFGKLLMSVGLFILVGILFNPLQAQTEPITVKGIVKDINGPLDGVSIYLKGSKAGTVSKANGNFTFPNQLSSGDVLIFSYLGYKKESIVIDKDSTFIELTMTEEAIDVLSAPNTNLPYKSKRRRSN</sequence>
<dbReference type="Pfam" id="PF13715">
    <property type="entry name" value="CarbopepD_reg_2"/>
    <property type="match status" value="1"/>
</dbReference>
<reference evidence="2" key="1">
    <citation type="submission" date="2016-11" db="EMBL/GenBank/DDBJ databases">
        <authorList>
            <person name="Varghese N."/>
            <person name="Submissions S."/>
        </authorList>
    </citation>
    <scope>NUCLEOTIDE SEQUENCE [LARGE SCALE GENOMIC DNA]</scope>
    <source>
        <strain evidence="2">DSM 25330</strain>
    </source>
</reference>
<dbReference type="AlphaFoldDB" id="A0A1M5LJ57"/>
<dbReference type="Proteomes" id="UP000184522">
    <property type="component" value="Unassembled WGS sequence"/>
</dbReference>
<name>A0A1M5LJ57_9FLAO</name>
<dbReference type="STRING" id="1089305.SAMN05444148_0633"/>
<gene>
    <name evidence="1" type="ORF">SAMN05444148_0633</name>
</gene>
<keyword evidence="2" id="KW-1185">Reference proteome</keyword>
<accession>A0A1M5LJ57</accession>
<dbReference type="SUPFAM" id="SSF49464">
    <property type="entry name" value="Carboxypeptidase regulatory domain-like"/>
    <property type="match status" value="1"/>
</dbReference>
<dbReference type="EMBL" id="FQWS01000001">
    <property type="protein sequence ID" value="SHG64960.1"/>
    <property type="molecule type" value="Genomic_DNA"/>
</dbReference>
<protein>
    <submittedName>
        <fullName evidence="1">CarboxypepD_reg-like domain-containing protein</fullName>
    </submittedName>
</protein>
<dbReference type="OrthoDB" id="7432683at2"/>
<dbReference type="InterPro" id="IPR008969">
    <property type="entry name" value="CarboxyPept-like_regulatory"/>
</dbReference>
<dbReference type="RefSeq" id="WP_073082916.1">
    <property type="nucleotide sequence ID" value="NZ_FQWS01000001.1"/>
</dbReference>
<organism evidence="1 2">
    <name type="scientific">Winogradskyella jejuensis</name>
    <dbReference type="NCBI Taxonomy" id="1089305"/>
    <lineage>
        <taxon>Bacteria</taxon>
        <taxon>Pseudomonadati</taxon>
        <taxon>Bacteroidota</taxon>
        <taxon>Flavobacteriia</taxon>
        <taxon>Flavobacteriales</taxon>
        <taxon>Flavobacteriaceae</taxon>
        <taxon>Winogradskyella</taxon>
    </lineage>
</organism>
<proteinExistence type="predicted"/>
<evidence type="ECO:0000313" key="1">
    <source>
        <dbReference type="EMBL" id="SHG64960.1"/>
    </source>
</evidence>